<dbReference type="Pfam" id="PF07715">
    <property type="entry name" value="Plug"/>
    <property type="match status" value="1"/>
</dbReference>
<keyword evidence="10" id="KW-0732">Signal</keyword>
<dbReference type="Gene3D" id="2.40.170.20">
    <property type="entry name" value="TonB-dependent receptor, beta-barrel domain"/>
    <property type="match status" value="1"/>
</dbReference>
<evidence type="ECO:0000256" key="1">
    <source>
        <dbReference type="ARBA" id="ARBA00004571"/>
    </source>
</evidence>
<keyword evidence="2 8" id="KW-0813">Transport</keyword>
<feature type="signal peptide" evidence="10">
    <location>
        <begin position="1"/>
        <end position="27"/>
    </location>
</feature>
<keyword evidence="5 9" id="KW-0798">TonB box</keyword>
<gene>
    <name evidence="13" type="ORF">JI741_05430</name>
</gene>
<evidence type="ECO:0000259" key="11">
    <source>
        <dbReference type="Pfam" id="PF00593"/>
    </source>
</evidence>
<feature type="domain" description="TonB-dependent receptor plug" evidence="12">
    <location>
        <begin position="127"/>
        <end position="234"/>
    </location>
</feature>
<feature type="chain" id="PRO_5045558158" evidence="10">
    <location>
        <begin position="28"/>
        <end position="1031"/>
    </location>
</feature>
<keyword evidence="3 8" id="KW-1134">Transmembrane beta strand</keyword>
<dbReference type="Pfam" id="PF00593">
    <property type="entry name" value="TonB_dep_Rec_b-barrel"/>
    <property type="match status" value="1"/>
</dbReference>
<protein>
    <submittedName>
        <fullName evidence="13">TonB-dependent receptor</fullName>
    </submittedName>
</protein>
<reference evidence="13 14" key="1">
    <citation type="submission" date="2021-01" db="EMBL/GenBank/DDBJ databases">
        <title>Chryseolinea sp. Jin1 Genome sequencing and assembly.</title>
        <authorList>
            <person name="Kim I."/>
        </authorList>
    </citation>
    <scope>NUCLEOTIDE SEQUENCE [LARGE SCALE GENOMIC DNA]</scope>
    <source>
        <strain evidence="13 14">Jin1</strain>
    </source>
</reference>
<dbReference type="InterPro" id="IPR037066">
    <property type="entry name" value="Plug_dom_sf"/>
</dbReference>
<evidence type="ECO:0000256" key="6">
    <source>
        <dbReference type="ARBA" id="ARBA00023136"/>
    </source>
</evidence>
<sequence length="1031" mass="112184">MQHKFTSGFKLFLMLALSIATTISLQAGIHLQTQAGLITGQVTSEDDKSPVPGVSVIIKGTTIGTTTDAQGNFSISASPSDVLRFSFIGYLTQEVSAGTQTTLNVVLHPDVRELSEVIVMGYGAVEKQNLIGSVGMATKKDFGEVPATTAQQLIQGKISGVQVVNSSGLPGGGVRIAVRGAGSFTSVDPLYVIDGIQGNASLFNAISQYDIESITVLKDAASTAIYGANAANGVIIVTTKKAKSGDVRVTYNGYYGIAQPWKKLDMMNAAQYLDLVKDITNNALTTKLKSDYVTVDRTDWQDEIFKTASLTEHNIGLSGGTEKVLYQASATYTNQDGIMETYNYKRFIVRLALEEKVGKWLRLGQTINYQYNISSGNTASFTEALRMPTYSPVYDPTNLGGYAKVTSADDLNDTFNPLTSVRLSERKGRNSLTFGQFFGEATILSGLKFRSQVSIDISNSSSYNYKQANANGNLVNPNGIDESYGYYINPLLENYFTYAKTLGVHNFDVMVGNTYRNGSQARSVNVRGTNFPNDDLKTVIAAPGSSITGGTIAEYSSLSYFARVNYSLMNKYLLTASFRRDGSYVFSKNNRFGNFPSVGLAWKISEESFMRSVEFISQLKLRGSYGITGNSSAPLQFSSIWKGQSNNIVYSFGDARNYVQGATVNSSFDPNIKWETTKQLDVGIDVGLMEDRLLLSVGYYNRKNEDLLTYVPIPLSTGIGGPFDNPGSILKNTATASNKGVEVDVSFQGNAGAFRYSIGANVAYNKNEVVSLGEGSEFQRGGVTGGNLVTKTAKGQPIGSFFGFVVDHVAIDQADVDSYNQAARNATGNPTAIYQAGLLSGDIIFRDINGDGVLTDADKTFLGSPIPKWNFGSNVNLGYKNFDFMLSLYGISKVSVWNDLTYWTEGTTRPFNSSVAIVDRWKTEGDISAYPKAGQNATASRNLRASDRFLEDGSYIRVRSVTLGYKVPLPGLNKTISSLRVYVTAQNLFTFTKYKGYDPEIVGQDFLFDRGIDRGQYPQPKTYMLGVQVAF</sequence>
<accession>A0ABS1KMU0</accession>
<evidence type="ECO:0000256" key="4">
    <source>
        <dbReference type="ARBA" id="ARBA00022692"/>
    </source>
</evidence>
<comment type="subcellular location">
    <subcellularLocation>
        <location evidence="1 8">Cell outer membrane</location>
        <topology evidence="1 8">Multi-pass membrane protein</topology>
    </subcellularLocation>
</comment>
<dbReference type="Pfam" id="PF13715">
    <property type="entry name" value="CarbopepD_reg_2"/>
    <property type="match status" value="1"/>
</dbReference>
<dbReference type="InterPro" id="IPR000531">
    <property type="entry name" value="Beta-barrel_TonB"/>
</dbReference>
<dbReference type="InterPro" id="IPR023997">
    <property type="entry name" value="TonB-dep_OMP_SusC/RagA_CS"/>
</dbReference>
<dbReference type="SUPFAM" id="SSF56935">
    <property type="entry name" value="Porins"/>
    <property type="match status" value="1"/>
</dbReference>
<feature type="domain" description="TonB-dependent receptor-like beta-barrel" evidence="11">
    <location>
        <begin position="403"/>
        <end position="988"/>
    </location>
</feature>
<name>A0ABS1KMU0_9BACT</name>
<keyword evidence="7 8" id="KW-0998">Cell outer membrane</keyword>
<dbReference type="Gene3D" id="2.60.40.1120">
    <property type="entry name" value="Carboxypeptidase-like, regulatory domain"/>
    <property type="match status" value="1"/>
</dbReference>
<evidence type="ECO:0000256" key="7">
    <source>
        <dbReference type="ARBA" id="ARBA00023237"/>
    </source>
</evidence>
<dbReference type="InterPro" id="IPR008969">
    <property type="entry name" value="CarboxyPept-like_regulatory"/>
</dbReference>
<dbReference type="RefSeq" id="WP_202007971.1">
    <property type="nucleotide sequence ID" value="NZ_JAERRB010000001.1"/>
</dbReference>
<evidence type="ECO:0000313" key="13">
    <source>
        <dbReference type="EMBL" id="MBL0740648.1"/>
    </source>
</evidence>
<dbReference type="Proteomes" id="UP000613030">
    <property type="component" value="Unassembled WGS sequence"/>
</dbReference>
<evidence type="ECO:0000256" key="10">
    <source>
        <dbReference type="SAM" id="SignalP"/>
    </source>
</evidence>
<dbReference type="Gene3D" id="2.170.130.10">
    <property type="entry name" value="TonB-dependent receptor, plug domain"/>
    <property type="match status" value="1"/>
</dbReference>
<evidence type="ECO:0000256" key="2">
    <source>
        <dbReference type="ARBA" id="ARBA00022448"/>
    </source>
</evidence>
<evidence type="ECO:0000256" key="5">
    <source>
        <dbReference type="ARBA" id="ARBA00023077"/>
    </source>
</evidence>
<dbReference type="InterPro" id="IPR039426">
    <property type="entry name" value="TonB-dep_rcpt-like"/>
</dbReference>
<dbReference type="SUPFAM" id="SSF49464">
    <property type="entry name" value="Carboxypeptidase regulatory domain-like"/>
    <property type="match status" value="1"/>
</dbReference>
<dbReference type="InterPro" id="IPR036942">
    <property type="entry name" value="Beta-barrel_TonB_sf"/>
</dbReference>
<keyword evidence="13" id="KW-0675">Receptor</keyword>
<proteinExistence type="inferred from homology"/>
<dbReference type="NCBIfam" id="TIGR04057">
    <property type="entry name" value="SusC_RagA_signa"/>
    <property type="match status" value="1"/>
</dbReference>
<evidence type="ECO:0000256" key="9">
    <source>
        <dbReference type="RuleBase" id="RU003357"/>
    </source>
</evidence>
<evidence type="ECO:0000256" key="3">
    <source>
        <dbReference type="ARBA" id="ARBA00022452"/>
    </source>
</evidence>
<dbReference type="EMBL" id="JAERRB010000001">
    <property type="protein sequence ID" value="MBL0740648.1"/>
    <property type="molecule type" value="Genomic_DNA"/>
</dbReference>
<dbReference type="NCBIfam" id="TIGR04056">
    <property type="entry name" value="OMP_RagA_SusC"/>
    <property type="match status" value="1"/>
</dbReference>
<comment type="caution">
    <text evidence="13">The sequence shown here is derived from an EMBL/GenBank/DDBJ whole genome shotgun (WGS) entry which is preliminary data.</text>
</comment>
<keyword evidence="4 8" id="KW-0812">Transmembrane</keyword>
<dbReference type="PROSITE" id="PS52016">
    <property type="entry name" value="TONB_DEPENDENT_REC_3"/>
    <property type="match status" value="1"/>
</dbReference>
<dbReference type="InterPro" id="IPR023996">
    <property type="entry name" value="TonB-dep_OMP_SusC/RagA"/>
</dbReference>
<evidence type="ECO:0000259" key="12">
    <source>
        <dbReference type="Pfam" id="PF07715"/>
    </source>
</evidence>
<dbReference type="InterPro" id="IPR012910">
    <property type="entry name" value="Plug_dom"/>
</dbReference>
<comment type="similarity">
    <text evidence="8 9">Belongs to the TonB-dependent receptor family.</text>
</comment>
<organism evidence="13 14">
    <name type="scientific">Chryseolinea lacunae</name>
    <dbReference type="NCBI Taxonomy" id="2801331"/>
    <lineage>
        <taxon>Bacteria</taxon>
        <taxon>Pseudomonadati</taxon>
        <taxon>Bacteroidota</taxon>
        <taxon>Cytophagia</taxon>
        <taxon>Cytophagales</taxon>
        <taxon>Fulvivirgaceae</taxon>
        <taxon>Chryseolinea</taxon>
    </lineage>
</organism>
<keyword evidence="14" id="KW-1185">Reference proteome</keyword>
<evidence type="ECO:0000313" key="14">
    <source>
        <dbReference type="Proteomes" id="UP000613030"/>
    </source>
</evidence>
<keyword evidence="6 8" id="KW-0472">Membrane</keyword>
<evidence type="ECO:0000256" key="8">
    <source>
        <dbReference type="PROSITE-ProRule" id="PRU01360"/>
    </source>
</evidence>